<gene>
    <name evidence="1" type="ORF">NCTC10437_01813</name>
</gene>
<dbReference type="SUPFAM" id="SSF51905">
    <property type="entry name" value="FAD/NAD(P)-binding domain"/>
    <property type="match status" value="1"/>
</dbReference>
<protein>
    <submittedName>
        <fullName evidence="1">FAD binding protein</fullName>
    </submittedName>
</protein>
<dbReference type="EMBL" id="LR134356">
    <property type="protein sequence ID" value="VEG53143.1"/>
    <property type="molecule type" value="Genomic_DNA"/>
</dbReference>
<evidence type="ECO:0000313" key="1">
    <source>
        <dbReference type="EMBL" id="VEG53143.1"/>
    </source>
</evidence>
<organism evidence="1 2">
    <name type="scientific">Mycolicibacterium aurum</name>
    <name type="common">Mycobacterium aurum</name>
    <dbReference type="NCBI Taxonomy" id="1791"/>
    <lineage>
        <taxon>Bacteria</taxon>
        <taxon>Bacillati</taxon>
        <taxon>Actinomycetota</taxon>
        <taxon>Actinomycetes</taxon>
        <taxon>Mycobacteriales</taxon>
        <taxon>Mycobacteriaceae</taxon>
        <taxon>Mycolicibacterium</taxon>
    </lineage>
</organism>
<keyword evidence="2" id="KW-1185">Reference proteome</keyword>
<reference evidence="1 2" key="1">
    <citation type="submission" date="2018-12" db="EMBL/GenBank/DDBJ databases">
        <authorList>
            <consortium name="Pathogen Informatics"/>
        </authorList>
    </citation>
    <scope>NUCLEOTIDE SEQUENCE [LARGE SCALE GENOMIC DNA]</scope>
    <source>
        <strain evidence="1 2">NCTC10437</strain>
    </source>
</reference>
<dbReference type="KEGG" id="mauu:NCTC10437_01813"/>
<dbReference type="InterPro" id="IPR036188">
    <property type="entry name" value="FAD/NAD-bd_sf"/>
</dbReference>
<accession>A0A3S4VQP1</accession>
<sequence>MSCEPEWDDEVDVVCTDSGMAGLATAISAIDGDAEVFLADAHDEPRPGGTGGAGRTWFDFGDDAATAEYRNQLTADLDLAALAQCGADLPVRLAGEAVPARRRPRPPFEGSRLREWTAECIASPSGYLYTRVTDWTSEMTECGPGELVMVSEIGSITPDSDDPAGSVVELLTAEVLDRGLPPHRVRRFDRLVFEEGTVVGAVFSTEDGPLAIRARHGVLVCRQAPPGGDDFYRRLPDDADLRIALIGKDGSRFGRVELLTSNEEIAAIAGAVPQQADGAVTISRS</sequence>
<name>A0A3S4VQP1_MYCAU</name>
<proteinExistence type="predicted"/>
<dbReference type="Proteomes" id="UP000279306">
    <property type="component" value="Chromosome"/>
</dbReference>
<evidence type="ECO:0000313" key="2">
    <source>
        <dbReference type="Proteomes" id="UP000279306"/>
    </source>
</evidence>
<dbReference type="Gene3D" id="3.50.50.60">
    <property type="entry name" value="FAD/NAD(P)-binding domain"/>
    <property type="match status" value="1"/>
</dbReference>
<dbReference type="OrthoDB" id="4640500at2"/>
<dbReference type="AlphaFoldDB" id="A0A3S4VQP1"/>